<evidence type="ECO:0000259" key="1">
    <source>
        <dbReference type="Pfam" id="PF00144"/>
    </source>
</evidence>
<organism evidence="2">
    <name type="scientific">Haptolina ericina</name>
    <dbReference type="NCBI Taxonomy" id="156174"/>
    <lineage>
        <taxon>Eukaryota</taxon>
        <taxon>Haptista</taxon>
        <taxon>Haptophyta</taxon>
        <taxon>Prymnesiophyceae</taxon>
        <taxon>Prymnesiales</taxon>
        <taxon>Prymnesiaceae</taxon>
        <taxon>Haptolina</taxon>
    </lineage>
</organism>
<dbReference type="Gene3D" id="3.40.710.10">
    <property type="entry name" value="DD-peptidase/beta-lactamase superfamily"/>
    <property type="match status" value="1"/>
</dbReference>
<dbReference type="Pfam" id="PF00144">
    <property type="entry name" value="Beta-lactamase"/>
    <property type="match status" value="1"/>
</dbReference>
<dbReference type="AlphaFoldDB" id="A0A7S3ASW8"/>
<evidence type="ECO:0000313" key="2">
    <source>
        <dbReference type="EMBL" id="CAE0112102.1"/>
    </source>
</evidence>
<dbReference type="EMBL" id="HBHX01022993">
    <property type="protein sequence ID" value="CAE0112102.1"/>
    <property type="molecule type" value="Transcribed_RNA"/>
</dbReference>
<reference evidence="2" key="1">
    <citation type="submission" date="2021-01" db="EMBL/GenBank/DDBJ databases">
        <authorList>
            <person name="Corre E."/>
            <person name="Pelletier E."/>
            <person name="Niang G."/>
            <person name="Scheremetjew M."/>
            <person name="Finn R."/>
            <person name="Kale V."/>
            <person name="Holt S."/>
            <person name="Cochrane G."/>
            <person name="Meng A."/>
            <person name="Brown T."/>
            <person name="Cohen L."/>
        </authorList>
    </citation>
    <scope>NUCLEOTIDE SEQUENCE</scope>
    <source>
        <strain evidence="2">CCMP281</strain>
    </source>
</reference>
<dbReference type="InterPro" id="IPR001466">
    <property type="entry name" value="Beta-lactam-related"/>
</dbReference>
<gene>
    <name evidence="2" type="ORF">HERI1096_LOCUS12762</name>
</gene>
<dbReference type="SUPFAM" id="SSF56601">
    <property type="entry name" value="beta-lactamase/transpeptidase-like"/>
    <property type="match status" value="1"/>
</dbReference>
<accession>A0A7S3ASW8</accession>
<dbReference type="InterPro" id="IPR012338">
    <property type="entry name" value="Beta-lactam/transpept-like"/>
</dbReference>
<protein>
    <recommendedName>
        <fullName evidence="1">Beta-lactamase-related domain-containing protein</fullName>
    </recommendedName>
</protein>
<sequence length="255" mass="27118">MSEPWVAKHKLTSKPGEGFHYSSTNFGLLGLILAHHAGIADIRHLNQSVFIPASLSKVNDEIGWAVTGSPVEHGVVVGYDRTDYNGQDPKKNPAGVDVSKVNGVFAGFTASDFVGPTSAVAELGYALWGSTSLLMPAKYRDQMVPDLKTHDFRKAFYGLASQNVGLMGLTGGSGDYAVAYGHLGATYGYDSILGYNPKLDLAVAVASNIETPEQLQPSDAFCGVFNRAKNFLNGETVQTCTFSASGYYGGKCSCK</sequence>
<proteinExistence type="predicted"/>
<feature type="domain" description="Beta-lactamase-related" evidence="1">
    <location>
        <begin position="6"/>
        <end position="219"/>
    </location>
</feature>
<name>A0A7S3ASW8_9EUKA</name>